<dbReference type="Proteomes" id="UP000789702">
    <property type="component" value="Unassembled WGS sequence"/>
</dbReference>
<comment type="caution">
    <text evidence="1">The sequence shown here is derived from an EMBL/GenBank/DDBJ whole genome shotgun (WGS) entry which is preliminary data.</text>
</comment>
<keyword evidence="2" id="KW-1185">Reference proteome</keyword>
<accession>A0ACA9M657</accession>
<organism evidence="1 2">
    <name type="scientific">Dentiscutata heterogama</name>
    <dbReference type="NCBI Taxonomy" id="1316150"/>
    <lineage>
        <taxon>Eukaryota</taxon>
        <taxon>Fungi</taxon>
        <taxon>Fungi incertae sedis</taxon>
        <taxon>Mucoromycota</taxon>
        <taxon>Glomeromycotina</taxon>
        <taxon>Glomeromycetes</taxon>
        <taxon>Diversisporales</taxon>
        <taxon>Gigasporaceae</taxon>
        <taxon>Dentiscutata</taxon>
    </lineage>
</organism>
<proteinExistence type="predicted"/>
<name>A0ACA9M657_9GLOM</name>
<reference evidence="1" key="1">
    <citation type="submission" date="2021-06" db="EMBL/GenBank/DDBJ databases">
        <authorList>
            <person name="Kallberg Y."/>
            <person name="Tangrot J."/>
            <person name="Rosling A."/>
        </authorList>
    </citation>
    <scope>NUCLEOTIDE SEQUENCE</scope>
    <source>
        <strain evidence="1">IL203A</strain>
    </source>
</reference>
<feature type="non-terminal residue" evidence="1">
    <location>
        <position position="105"/>
    </location>
</feature>
<protein>
    <submittedName>
        <fullName evidence="1">5193_t:CDS:1</fullName>
    </submittedName>
</protein>
<dbReference type="EMBL" id="CAJVPU010006586">
    <property type="protein sequence ID" value="CAG8562646.1"/>
    <property type="molecule type" value="Genomic_DNA"/>
</dbReference>
<evidence type="ECO:0000313" key="2">
    <source>
        <dbReference type="Proteomes" id="UP000789702"/>
    </source>
</evidence>
<evidence type="ECO:0000313" key="1">
    <source>
        <dbReference type="EMBL" id="CAG8562646.1"/>
    </source>
</evidence>
<sequence length="105" mass="12413">MSEIQVWCTCQICILYENSRSLVLKPIINTSSYIFDQKLLTFNLDRRKAQTIKNSSERNNEFVNCLEKDNELKNNLESDNEFTDWSSDNEFENCLKSDSEFVNRL</sequence>
<gene>
    <name evidence="1" type="ORF">DHETER_LOCUS5716</name>
</gene>